<keyword evidence="3" id="KW-1185">Reference proteome</keyword>
<dbReference type="RefSeq" id="WP_153545381.1">
    <property type="nucleotide sequence ID" value="NZ_WIXK01000002.1"/>
</dbReference>
<evidence type="ECO:0000313" key="2">
    <source>
        <dbReference type="EMBL" id="MQY41804.1"/>
    </source>
</evidence>
<accession>A0A844ATT0</accession>
<name>A0A844ATT0_9RHOB</name>
<comment type="caution">
    <text evidence="2">The sequence shown here is derived from an EMBL/GenBank/DDBJ whole genome shotgun (WGS) entry which is preliminary data.</text>
</comment>
<sequence length="173" mass="18761">MSFRRSSTRGFKRTGSVLNEQIRKAGETRGFAVSKLLTHWEETVGADIAAVARPVNIGYGRGSFGATLTVLTTGAQAPMLEMQKEQLRSRVNAVYGYNAISKIRITQTAPTGFAEGQAVFQHAQAEKKPKPADPEVRNEATHVAEGAQDSELRAALENLARSFLTKQKSQGKG</sequence>
<protein>
    <submittedName>
        <fullName evidence="2">DUF721 domain-containing protein</fullName>
    </submittedName>
</protein>
<gene>
    <name evidence="2" type="ORF">GG681_04070</name>
</gene>
<organism evidence="2 3">
    <name type="scientific">Tritonibacter aquimaris</name>
    <dbReference type="NCBI Taxonomy" id="2663379"/>
    <lineage>
        <taxon>Bacteria</taxon>
        <taxon>Pseudomonadati</taxon>
        <taxon>Pseudomonadota</taxon>
        <taxon>Alphaproteobacteria</taxon>
        <taxon>Rhodobacterales</taxon>
        <taxon>Paracoccaceae</taxon>
        <taxon>Tritonibacter</taxon>
    </lineage>
</organism>
<dbReference type="PANTHER" id="PTHR36456:SF1">
    <property type="entry name" value="UPF0232 PROTEIN SCO3875"/>
    <property type="match status" value="1"/>
</dbReference>
<proteinExistence type="predicted"/>
<dbReference type="InterPro" id="IPR007922">
    <property type="entry name" value="DciA-like"/>
</dbReference>
<feature type="compositionally biased region" description="Basic and acidic residues" evidence="1">
    <location>
        <begin position="124"/>
        <end position="142"/>
    </location>
</feature>
<feature type="region of interest" description="Disordered" evidence="1">
    <location>
        <begin position="122"/>
        <end position="149"/>
    </location>
</feature>
<dbReference type="Proteomes" id="UP000436694">
    <property type="component" value="Unassembled WGS sequence"/>
</dbReference>
<dbReference type="Pfam" id="PF05258">
    <property type="entry name" value="DciA"/>
    <property type="match status" value="1"/>
</dbReference>
<dbReference type="AlphaFoldDB" id="A0A844ATT0"/>
<dbReference type="InterPro" id="IPR010593">
    <property type="entry name" value="DUF1159"/>
</dbReference>
<dbReference type="PANTHER" id="PTHR36456">
    <property type="entry name" value="UPF0232 PROTEIN SCO3875"/>
    <property type="match status" value="1"/>
</dbReference>
<evidence type="ECO:0000256" key="1">
    <source>
        <dbReference type="SAM" id="MobiDB-lite"/>
    </source>
</evidence>
<evidence type="ECO:0000313" key="3">
    <source>
        <dbReference type="Proteomes" id="UP000436694"/>
    </source>
</evidence>
<dbReference type="EMBL" id="WIXK01000002">
    <property type="protein sequence ID" value="MQY41804.1"/>
    <property type="molecule type" value="Genomic_DNA"/>
</dbReference>
<dbReference type="PIRSF" id="PIRSF032064">
    <property type="entry name" value="UCP032064"/>
    <property type="match status" value="1"/>
</dbReference>
<reference evidence="2 3" key="1">
    <citation type="submission" date="2019-10" db="EMBL/GenBank/DDBJ databases">
        <title>Epibacterium sp. nov., isolated from seawater.</title>
        <authorList>
            <person name="Zhang X."/>
            <person name="Li N."/>
        </authorList>
    </citation>
    <scope>NUCLEOTIDE SEQUENCE [LARGE SCALE GENOMIC DNA]</scope>
    <source>
        <strain evidence="2 3">SM1969</strain>
    </source>
</reference>